<evidence type="ECO:0000259" key="11">
    <source>
        <dbReference type="Pfam" id="PF21082"/>
    </source>
</evidence>
<feature type="region of interest" description="Disordered" evidence="7">
    <location>
        <begin position="570"/>
        <end position="595"/>
    </location>
</feature>
<feature type="signal peptide" evidence="9">
    <location>
        <begin position="1"/>
        <end position="38"/>
    </location>
</feature>
<evidence type="ECO:0000313" key="14">
    <source>
        <dbReference type="Proteomes" id="UP000469421"/>
    </source>
</evidence>
<reference evidence="13 14" key="1">
    <citation type="submission" date="2019-10" db="EMBL/GenBank/DDBJ databases">
        <title>Alcanivorax sp.PA15-N-34 draft genome sequence.</title>
        <authorList>
            <person name="Liao X."/>
            <person name="Shao Z."/>
        </authorList>
    </citation>
    <scope>NUCLEOTIDE SEQUENCE [LARGE SCALE GENOMIC DNA]</scope>
    <source>
        <strain evidence="13 14">PA15-N-34</strain>
    </source>
</reference>
<feature type="transmembrane region" description="Helical" evidence="8">
    <location>
        <begin position="218"/>
        <end position="237"/>
    </location>
</feature>
<keyword evidence="9" id="KW-0732">Signal</keyword>
<feature type="domain" description="Mechanosensitive ion channel transmembrane helices 2/3" evidence="12">
    <location>
        <begin position="333"/>
        <end position="374"/>
    </location>
</feature>
<organism evidence="13 14">
    <name type="scientific">Alcanivorax sediminis</name>
    <dbReference type="NCBI Taxonomy" id="2663008"/>
    <lineage>
        <taxon>Bacteria</taxon>
        <taxon>Pseudomonadati</taxon>
        <taxon>Pseudomonadota</taxon>
        <taxon>Gammaproteobacteria</taxon>
        <taxon>Oceanospirillales</taxon>
        <taxon>Alcanivoracaceae</taxon>
        <taxon>Alcanivorax</taxon>
    </lineage>
</organism>
<dbReference type="GO" id="GO:0005886">
    <property type="term" value="C:plasma membrane"/>
    <property type="evidence" value="ECO:0007669"/>
    <property type="project" value="UniProtKB-SubCell"/>
</dbReference>
<feature type="domain" description="Mechanosensitive ion channel MscS C-terminal" evidence="11">
    <location>
        <begin position="451"/>
        <end position="534"/>
    </location>
</feature>
<feature type="transmembrane region" description="Helical" evidence="8">
    <location>
        <begin position="258"/>
        <end position="276"/>
    </location>
</feature>
<evidence type="ECO:0000256" key="2">
    <source>
        <dbReference type="ARBA" id="ARBA00008017"/>
    </source>
</evidence>
<dbReference type="InterPro" id="IPR006685">
    <property type="entry name" value="MscS_channel_2nd"/>
</dbReference>
<dbReference type="InterPro" id="IPR006686">
    <property type="entry name" value="MscS_channel_CS"/>
</dbReference>
<dbReference type="Pfam" id="PF21082">
    <property type="entry name" value="MS_channel_3rd"/>
    <property type="match status" value="1"/>
</dbReference>
<name>A0A6N7LZK4_9GAMM</name>
<evidence type="ECO:0000256" key="5">
    <source>
        <dbReference type="ARBA" id="ARBA00022989"/>
    </source>
</evidence>
<evidence type="ECO:0000259" key="10">
    <source>
        <dbReference type="Pfam" id="PF00924"/>
    </source>
</evidence>
<evidence type="ECO:0000256" key="3">
    <source>
        <dbReference type="ARBA" id="ARBA00022475"/>
    </source>
</evidence>
<feature type="transmembrane region" description="Helical" evidence="8">
    <location>
        <begin position="327"/>
        <end position="349"/>
    </location>
</feature>
<evidence type="ECO:0000256" key="8">
    <source>
        <dbReference type="SAM" id="Phobius"/>
    </source>
</evidence>
<dbReference type="InterPro" id="IPR011014">
    <property type="entry name" value="MscS_channel_TM-2"/>
</dbReference>
<sequence length="595" mass="66478">MGTGYISRYATKPRLSMLRLPALLLALLCSLIPMLATAQGGTPTIKDVLETDQKAGEVIAQVQEDDRLRPGDTPLTTLLAIMEAGNQGDWQAAGAYLDMRYLPADMTGADPAILIEQLSIVWGQQRILDLTRLSNQPEGHLDDGLPSYRDKLGTLTLPDSSQPLYLQRVPENGRRVWKISNATVQEIPHLWEVFGYNPAITRLANYLPDFTILYMKNWQIAGFLIMVIGAWLAAALLRRLLLSALEHSERYKDTLHRFFSVPLRWFIFFKLLQIGVGELGLSIKARVYLNESALGYLATVFLALGIIELLTALFLSNATNKKYWSGIIRPVRTILKIVAIVVIFLLWLSDSGYDITTVLAGLGIGSIAVALAAQKTLENVIGAFTLYIAKPVQPGQFCVVGSIAGIVEEIGLRSTRIRRMDRSVVYVPNSVLSSASIENISESDFRRFQRDLHIRLGATPDQLRNLLADLRRLIYSHPRLTDRAARVRFVEILRDSYRIQINCYVDSKEWSEFLAVSEDLNLRILGLLDQHGLHLAVPVQQWVRGDAPAQPDASDVPSDTLMAFPDFNKEEKTAMKGNLPYPEKGRAADREDDTP</sequence>
<dbReference type="Gene3D" id="3.30.70.100">
    <property type="match status" value="1"/>
</dbReference>
<dbReference type="SUPFAM" id="SSF50182">
    <property type="entry name" value="Sm-like ribonucleoproteins"/>
    <property type="match status" value="1"/>
</dbReference>
<evidence type="ECO:0000256" key="7">
    <source>
        <dbReference type="SAM" id="MobiDB-lite"/>
    </source>
</evidence>
<proteinExistence type="inferred from homology"/>
<evidence type="ECO:0000256" key="4">
    <source>
        <dbReference type="ARBA" id="ARBA00022692"/>
    </source>
</evidence>
<dbReference type="GO" id="GO:0008381">
    <property type="term" value="F:mechanosensitive monoatomic ion channel activity"/>
    <property type="evidence" value="ECO:0007669"/>
    <property type="project" value="UniProtKB-ARBA"/>
</dbReference>
<dbReference type="InterPro" id="IPR010920">
    <property type="entry name" value="LSM_dom_sf"/>
</dbReference>
<evidence type="ECO:0000259" key="12">
    <source>
        <dbReference type="Pfam" id="PF21088"/>
    </source>
</evidence>
<dbReference type="InterPro" id="IPR011066">
    <property type="entry name" value="MscS_channel_C_sf"/>
</dbReference>
<protein>
    <submittedName>
        <fullName evidence="13">Mechanosensitive ion channel</fullName>
    </submittedName>
</protein>
<keyword evidence="3" id="KW-1003">Cell membrane</keyword>
<dbReference type="Gene3D" id="1.10.287.1260">
    <property type="match status" value="1"/>
</dbReference>
<dbReference type="InterPro" id="IPR049278">
    <property type="entry name" value="MS_channel_C"/>
</dbReference>
<dbReference type="AlphaFoldDB" id="A0A6N7LZK4"/>
<dbReference type="PANTHER" id="PTHR30566">
    <property type="entry name" value="YNAI-RELATED MECHANOSENSITIVE ION CHANNEL"/>
    <property type="match status" value="1"/>
</dbReference>
<accession>A0A6N7LZK4</accession>
<keyword evidence="14" id="KW-1185">Reference proteome</keyword>
<feature type="transmembrane region" description="Helical" evidence="8">
    <location>
        <begin position="355"/>
        <end position="373"/>
    </location>
</feature>
<dbReference type="Pfam" id="PF21088">
    <property type="entry name" value="MS_channel_1st"/>
    <property type="match status" value="1"/>
</dbReference>
<comment type="subcellular location">
    <subcellularLocation>
        <location evidence="1">Cell membrane</location>
        <topology evidence="1">Multi-pass membrane protein</topology>
    </subcellularLocation>
</comment>
<dbReference type="Gene3D" id="2.30.30.60">
    <property type="match status" value="1"/>
</dbReference>
<feature type="transmembrane region" description="Helical" evidence="8">
    <location>
        <begin position="296"/>
        <end position="315"/>
    </location>
</feature>
<feature type="domain" description="Mechanosensitive ion channel MscS" evidence="10">
    <location>
        <begin position="376"/>
        <end position="441"/>
    </location>
</feature>
<dbReference type="SUPFAM" id="SSF82689">
    <property type="entry name" value="Mechanosensitive channel protein MscS (YggB), C-terminal domain"/>
    <property type="match status" value="1"/>
</dbReference>
<evidence type="ECO:0000256" key="9">
    <source>
        <dbReference type="SAM" id="SignalP"/>
    </source>
</evidence>
<comment type="similarity">
    <text evidence="2">Belongs to the MscS (TC 1.A.23) family.</text>
</comment>
<dbReference type="InterPro" id="IPR023408">
    <property type="entry name" value="MscS_beta-dom_sf"/>
</dbReference>
<feature type="chain" id="PRO_5026664142" evidence="9">
    <location>
        <begin position="39"/>
        <end position="595"/>
    </location>
</feature>
<dbReference type="EMBL" id="WIRE01000002">
    <property type="protein sequence ID" value="MQX54614.1"/>
    <property type="molecule type" value="Genomic_DNA"/>
</dbReference>
<dbReference type="Proteomes" id="UP000469421">
    <property type="component" value="Unassembled WGS sequence"/>
</dbReference>
<evidence type="ECO:0000256" key="1">
    <source>
        <dbReference type="ARBA" id="ARBA00004651"/>
    </source>
</evidence>
<keyword evidence="5 8" id="KW-1133">Transmembrane helix</keyword>
<dbReference type="SUPFAM" id="SSF82861">
    <property type="entry name" value="Mechanosensitive channel protein MscS (YggB), transmembrane region"/>
    <property type="match status" value="1"/>
</dbReference>
<keyword evidence="4 8" id="KW-0812">Transmembrane</keyword>
<dbReference type="Pfam" id="PF00924">
    <property type="entry name" value="MS_channel_2nd"/>
    <property type="match status" value="1"/>
</dbReference>
<evidence type="ECO:0000256" key="6">
    <source>
        <dbReference type="ARBA" id="ARBA00023136"/>
    </source>
</evidence>
<evidence type="ECO:0000313" key="13">
    <source>
        <dbReference type="EMBL" id="MQX54614.1"/>
    </source>
</evidence>
<dbReference type="PANTHER" id="PTHR30566:SF5">
    <property type="entry name" value="MECHANOSENSITIVE ION CHANNEL PROTEIN 1, MITOCHONDRIAL-RELATED"/>
    <property type="match status" value="1"/>
</dbReference>
<keyword evidence="6 8" id="KW-0472">Membrane</keyword>
<dbReference type="PROSITE" id="PS01246">
    <property type="entry name" value="UPF0003"/>
    <property type="match status" value="1"/>
</dbReference>
<gene>
    <name evidence="13" type="ORF">GFN93_15275</name>
</gene>
<dbReference type="InterPro" id="IPR049142">
    <property type="entry name" value="MS_channel_1st"/>
</dbReference>
<comment type="caution">
    <text evidence="13">The sequence shown here is derived from an EMBL/GenBank/DDBJ whole genome shotgun (WGS) entry which is preliminary data.</text>
</comment>